<keyword evidence="5" id="KW-0378">Hydrolase</keyword>
<evidence type="ECO:0000256" key="5">
    <source>
        <dbReference type="ARBA" id="ARBA00022801"/>
    </source>
</evidence>
<evidence type="ECO:0000256" key="4">
    <source>
        <dbReference type="ARBA" id="ARBA00022729"/>
    </source>
</evidence>
<feature type="chain" id="PRO_5005513729" evidence="8">
    <location>
        <begin position="24"/>
        <end position="577"/>
    </location>
</feature>
<keyword evidence="10" id="KW-1185">Reference proteome</keyword>
<evidence type="ECO:0000313" key="9">
    <source>
        <dbReference type="EMBL" id="GAP37796.1"/>
    </source>
</evidence>
<dbReference type="PROSITE" id="PS51257">
    <property type="entry name" value="PROKAR_LIPOPROTEIN"/>
    <property type="match status" value="1"/>
</dbReference>
<comment type="caution">
    <text evidence="9">The sequence shown here is derived from an EMBL/GenBank/DDBJ whole genome shotgun (WGS) entry which is preliminary data.</text>
</comment>
<dbReference type="PANTHER" id="PTHR33938:SF15">
    <property type="entry name" value="FERULOYL ESTERASE B-RELATED"/>
    <property type="match status" value="1"/>
</dbReference>
<keyword evidence="6" id="KW-0106">Calcium</keyword>
<protein>
    <submittedName>
        <fullName evidence="9">Chlorogenate esterase</fullName>
    </submittedName>
</protein>
<reference evidence="10" key="1">
    <citation type="submission" date="2015-07" db="EMBL/GenBank/DDBJ databases">
        <title>Discovery of a poly(ethylene terephthalate assimilation.</title>
        <authorList>
            <person name="Yoshida S."/>
            <person name="Hiraga K."/>
            <person name="Takehana T."/>
            <person name="Taniguchi I."/>
            <person name="Yamaji H."/>
            <person name="Maeda Y."/>
            <person name="Toyohara K."/>
            <person name="Miyamoto K."/>
            <person name="Kimura Y."/>
            <person name="Oda K."/>
        </authorList>
    </citation>
    <scope>NUCLEOTIDE SEQUENCE [LARGE SCALE GENOMIC DNA]</scope>
    <source>
        <strain evidence="10">NBRC 110686 / TISTR 2288 / 201-F6</strain>
    </source>
</reference>
<evidence type="ECO:0000256" key="8">
    <source>
        <dbReference type="SAM" id="SignalP"/>
    </source>
</evidence>
<reference evidence="9 10" key="2">
    <citation type="journal article" date="2016" name="Science">
        <title>A bacterium that degrades and assimilates poly(ethylene terephthalate).</title>
        <authorList>
            <person name="Yoshida S."/>
            <person name="Hiraga K."/>
            <person name="Takehana T."/>
            <person name="Taniguchi I."/>
            <person name="Yamaji H."/>
            <person name="Maeda Y."/>
            <person name="Toyohara K."/>
            <person name="Miyamoto K."/>
            <person name="Kimura Y."/>
            <person name="Oda K."/>
        </authorList>
    </citation>
    <scope>NUCLEOTIDE SEQUENCE [LARGE SCALE GENOMIC DNA]</scope>
    <source>
        <strain evidence="10">NBRC 110686 / TISTR 2288 / 201-F6</strain>
    </source>
</reference>
<comment type="similarity">
    <text evidence="1">Belongs to the tannase family.</text>
</comment>
<dbReference type="GO" id="GO:0046872">
    <property type="term" value="F:metal ion binding"/>
    <property type="evidence" value="ECO:0007669"/>
    <property type="project" value="UniProtKB-KW"/>
</dbReference>
<keyword evidence="4 8" id="KW-0732">Signal</keyword>
<dbReference type="Proteomes" id="UP000037660">
    <property type="component" value="Unassembled WGS sequence"/>
</dbReference>
<accession>A0A0K8P5D5</accession>
<dbReference type="InterPro" id="IPR011118">
    <property type="entry name" value="Tannase/feruloyl_esterase"/>
</dbReference>
<dbReference type="STRING" id="1547922.ISF6_3741"/>
<proteinExistence type="inferred from homology"/>
<name>A0A0K8P5D5_PISS1</name>
<keyword evidence="3" id="KW-0479">Metal-binding</keyword>
<dbReference type="RefSeq" id="WP_054021712.1">
    <property type="nucleotide sequence ID" value="NZ_BBYR01000059.1"/>
</dbReference>
<evidence type="ECO:0000256" key="6">
    <source>
        <dbReference type="ARBA" id="ARBA00022837"/>
    </source>
</evidence>
<keyword evidence="2" id="KW-0719">Serine esterase</keyword>
<dbReference type="InterPro" id="IPR029058">
    <property type="entry name" value="AB_hydrolase_fold"/>
</dbReference>
<keyword evidence="7" id="KW-1015">Disulfide bond</keyword>
<dbReference type="EMBL" id="BBYR01000059">
    <property type="protein sequence ID" value="GAP37796.1"/>
    <property type="molecule type" value="Genomic_DNA"/>
</dbReference>
<dbReference type="GO" id="GO:0052689">
    <property type="term" value="F:carboxylic ester hydrolase activity"/>
    <property type="evidence" value="ECO:0007669"/>
    <property type="project" value="UniProtKB-KW"/>
</dbReference>
<gene>
    <name evidence="9" type="ORF">ISF6_3741</name>
</gene>
<sequence length="577" mass="60148">MNRPLLRRLTFGVPAVLACTVLAAACGGSEEDAPLPRLGAATAGTLAECTGLAAGFSFANTTITAAQRIAAGTLTNAGQPVGEHCLVTGRMNQRVSAVDGQTYAIGFEMRLPLAWSGRFLYQGNGGTDGVVSQAVGGFSGGGPLKHGLQLGFAVISSDAGHSAAQNPLFGVDPQARLDYGYQAVRSLTPMAKALIRAAYGRGPDRSYIGGSSNGGRHTMVAAARYPTDYDGFLAVSPGFNLPKAAVAQLLGAQRWRSVATSTGTAPNFDLESALPQAERRVIAQALLAKCDALDGVADGLVQDVEACRGAFDLARDVPTCPGARDGSCLTAAQKDVVQAVFAGVKNSRGEALYSRWPYDAGLVQTGWADWKFRNAVRGGRDPVALAHIFSVPPITTALPDSLAYALNFSADTDAPKIFATDATYTESAMAFMTPPDPTNLDALRNRGAKMIVVHGNADPVFSVDDTTAWYDALNARLSGKAGDAVRFFRVPGMGHSRGGPATDQFDALSALVDWVENGQAPDRILAAARGAGNAGGVNTELPAAWSATRTRPLCPYPTVARYKGGDQEAAASFACER</sequence>
<dbReference type="Gene3D" id="3.40.50.1820">
    <property type="entry name" value="alpha/beta hydrolase"/>
    <property type="match status" value="2"/>
</dbReference>
<dbReference type="PANTHER" id="PTHR33938">
    <property type="entry name" value="FERULOYL ESTERASE B-RELATED"/>
    <property type="match status" value="1"/>
</dbReference>
<evidence type="ECO:0000256" key="7">
    <source>
        <dbReference type="ARBA" id="ARBA00023157"/>
    </source>
</evidence>
<evidence type="ECO:0000256" key="3">
    <source>
        <dbReference type="ARBA" id="ARBA00022723"/>
    </source>
</evidence>
<dbReference type="OrthoDB" id="7062032at2"/>
<evidence type="ECO:0000313" key="10">
    <source>
        <dbReference type="Proteomes" id="UP000037660"/>
    </source>
</evidence>
<dbReference type="Pfam" id="PF07519">
    <property type="entry name" value="Tannase"/>
    <property type="match status" value="1"/>
</dbReference>
<evidence type="ECO:0000256" key="2">
    <source>
        <dbReference type="ARBA" id="ARBA00022487"/>
    </source>
</evidence>
<dbReference type="AlphaFoldDB" id="A0A0K8P5D5"/>
<feature type="signal peptide" evidence="8">
    <location>
        <begin position="1"/>
        <end position="23"/>
    </location>
</feature>
<organism evidence="9 10">
    <name type="scientific">Piscinibacter sakaiensis</name>
    <name type="common">Ideonella sakaiensis</name>
    <dbReference type="NCBI Taxonomy" id="1547922"/>
    <lineage>
        <taxon>Bacteria</taxon>
        <taxon>Pseudomonadati</taxon>
        <taxon>Pseudomonadota</taxon>
        <taxon>Betaproteobacteria</taxon>
        <taxon>Burkholderiales</taxon>
        <taxon>Sphaerotilaceae</taxon>
        <taxon>Piscinibacter</taxon>
    </lineage>
</organism>
<evidence type="ECO:0000256" key="1">
    <source>
        <dbReference type="ARBA" id="ARBA00006249"/>
    </source>
</evidence>
<dbReference type="SUPFAM" id="SSF53474">
    <property type="entry name" value="alpha/beta-Hydrolases"/>
    <property type="match status" value="1"/>
</dbReference>